<dbReference type="RefSeq" id="WP_353648321.1">
    <property type="nucleotide sequence ID" value="NZ_CP159218.1"/>
</dbReference>
<dbReference type="GO" id="GO:0005524">
    <property type="term" value="F:ATP binding"/>
    <property type="evidence" value="ECO:0007669"/>
    <property type="project" value="UniProtKB-UniRule"/>
</dbReference>
<dbReference type="Pfam" id="PF00069">
    <property type="entry name" value="Pkinase"/>
    <property type="match status" value="1"/>
</dbReference>
<feature type="transmembrane region" description="Helical" evidence="9">
    <location>
        <begin position="365"/>
        <end position="389"/>
    </location>
</feature>
<keyword evidence="9" id="KW-1133">Transmembrane helix</keyword>
<keyword evidence="2" id="KW-0723">Serine/threonine-protein kinase</keyword>
<keyword evidence="6 7" id="KW-0067">ATP-binding</keyword>
<reference evidence="11" key="1">
    <citation type="submission" date="2024-05" db="EMBL/GenBank/DDBJ databases">
        <authorList>
            <person name="Cai S.Y."/>
            <person name="Jin L.M."/>
            <person name="Li H.R."/>
        </authorList>
    </citation>
    <scope>NUCLEOTIDE SEQUENCE</scope>
    <source>
        <strain evidence="11">A5-74</strain>
    </source>
</reference>
<keyword evidence="3 11" id="KW-0808">Transferase</keyword>
<evidence type="ECO:0000256" key="2">
    <source>
        <dbReference type="ARBA" id="ARBA00022527"/>
    </source>
</evidence>
<dbReference type="PANTHER" id="PTHR43289:SF6">
    <property type="entry name" value="SERINE_THREONINE-PROTEIN KINASE NEKL-3"/>
    <property type="match status" value="1"/>
</dbReference>
<evidence type="ECO:0000313" key="11">
    <source>
        <dbReference type="EMBL" id="XCG62706.1"/>
    </source>
</evidence>
<evidence type="ECO:0000256" key="3">
    <source>
        <dbReference type="ARBA" id="ARBA00022679"/>
    </source>
</evidence>
<dbReference type="AlphaFoldDB" id="A0AAU8DLP1"/>
<sequence length="396" mass="42128">MTPALPPRDARVLAARYRLDEVIGSGSMGTVWRAWDEVVHRRVAIKEINMPPGMPEHEIRALTDRTLREARAIGALSHPHVITLYDIIVVADRPYIVMELLQARPLSQVIRDERTLSPGRTARIGAAVAAALVESHRAGITHRDVKPGNVLVEDAGRVKLTDFGIARAIDDDTMTSTGLLMGSPAYISPEVAGGSPATPLSDAWGLGGLLFACVEGRPPFDKGDPIPTLTSVVSDPVPPHPRSGPLGPVIDALLQKDPERRMNVRDAGQLLTEISRSHTDDGHPDNGHPNDGHINNGHPNDGRSGVKAAHAIAPASATLTNGTRRPVQRTPVAQPPPPWATSGNPLPALAPLPAPSGQPQGRPRWLIPAAVALALVVAAMAWFGVHLLWDLGDSLG</sequence>
<dbReference type="Gene3D" id="3.30.200.20">
    <property type="entry name" value="Phosphorylase Kinase, domain 1"/>
    <property type="match status" value="1"/>
</dbReference>
<dbReference type="SUPFAM" id="SSF56112">
    <property type="entry name" value="Protein kinase-like (PK-like)"/>
    <property type="match status" value="1"/>
</dbReference>
<dbReference type="InterPro" id="IPR008271">
    <property type="entry name" value="Ser/Thr_kinase_AS"/>
</dbReference>
<dbReference type="GO" id="GO:0004674">
    <property type="term" value="F:protein serine/threonine kinase activity"/>
    <property type="evidence" value="ECO:0007669"/>
    <property type="project" value="UniProtKB-KW"/>
</dbReference>
<dbReference type="SMART" id="SM00220">
    <property type="entry name" value="S_TKc"/>
    <property type="match status" value="1"/>
</dbReference>
<feature type="domain" description="Protein kinase" evidence="10">
    <location>
        <begin position="17"/>
        <end position="274"/>
    </location>
</feature>
<keyword evidence="9" id="KW-0812">Transmembrane</keyword>
<evidence type="ECO:0000256" key="8">
    <source>
        <dbReference type="SAM" id="MobiDB-lite"/>
    </source>
</evidence>
<keyword evidence="4 7" id="KW-0547">Nucleotide-binding</keyword>
<keyword evidence="9" id="KW-0472">Membrane</keyword>
<evidence type="ECO:0000256" key="6">
    <source>
        <dbReference type="ARBA" id="ARBA00022840"/>
    </source>
</evidence>
<evidence type="ECO:0000256" key="4">
    <source>
        <dbReference type="ARBA" id="ARBA00022741"/>
    </source>
</evidence>
<evidence type="ECO:0000259" key="10">
    <source>
        <dbReference type="PROSITE" id="PS50011"/>
    </source>
</evidence>
<accession>A0AAU8DLP1</accession>
<gene>
    <name evidence="11" type="ORF">ABLG96_15935</name>
</gene>
<feature type="region of interest" description="Disordered" evidence="8">
    <location>
        <begin position="276"/>
        <end position="360"/>
    </location>
</feature>
<organism evidence="11">
    <name type="scientific">Nakamurella sp. A5-74</name>
    <dbReference type="NCBI Taxonomy" id="3158264"/>
    <lineage>
        <taxon>Bacteria</taxon>
        <taxon>Bacillati</taxon>
        <taxon>Actinomycetota</taxon>
        <taxon>Actinomycetes</taxon>
        <taxon>Nakamurellales</taxon>
        <taxon>Nakamurellaceae</taxon>
        <taxon>Nakamurella</taxon>
    </lineage>
</organism>
<evidence type="ECO:0000256" key="5">
    <source>
        <dbReference type="ARBA" id="ARBA00022777"/>
    </source>
</evidence>
<dbReference type="EMBL" id="CP159218">
    <property type="protein sequence ID" value="XCG62706.1"/>
    <property type="molecule type" value="Genomic_DNA"/>
</dbReference>
<dbReference type="PANTHER" id="PTHR43289">
    <property type="entry name" value="MITOGEN-ACTIVATED PROTEIN KINASE KINASE KINASE 20-RELATED"/>
    <property type="match status" value="1"/>
</dbReference>
<dbReference type="Gene3D" id="1.10.510.10">
    <property type="entry name" value="Transferase(Phosphotransferase) domain 1"/>
    <property type="match status" value="1"/>
</dbReference>
<proteinExistence type="predicted"/>
<evidence type="ECO:0000256" key="1">
    <source>
        <dbReference type="ARBA" id="ARBA00012513"/>
    </source>
</evidence>
<evidence type="ECO:0000256" key="7">
    <source>
        <dbReference type="PROSITE-ProRule" id="PRU10141"/>
    </source>
</evidence>
<dbReference type="CDD" id="cd14014">
    <property type="entry name" value="STKc_PknB_like"/>
    <property type="match status" value="1"/>
</dbReference>
<keyword evidence="5 11" id="KW-0418">Kinase</keyword>
<dbReference type="InterPro" id="IPR000719">
    <property type="entry name" value="Prot_kinase_dom"/>
</dbReference>
<dbReference type="EC" id="2.7.11.1" evidence="1"/>
<name>A0AAU8DLP1_9ACTN</name>
<dbReference type="InterPro" id="IPR017441">
    <property type="entry name" value="Protein_kinase_ATP_BS"/>
</dbReference>
<dbReference type="PROSITE" id="PS00108">
    <property type="entry name" value="PROTEIN_KINASE_ST"/>
    <property type="match status" value="1"/>
</dbReference>
<feature type="binding site" evidence="7">
    <location>
        <position position="46"/>
    </location>
    <ligand>
        <name>ATP</name>
        <dbReference type="ChEBI" id="CHEBI:30616"/>
    </ligand>
</feature>
<protein>
    <recommendedName>
        <fullName evidence="1">non-specific serine/threonine protein kinase</fullName>
        <ecNumber evidence="1">2.7.11.1</ecNumber>
    </recommendedName>
</protein>
<feature type="compositionally biased region" description="Basic and acidic residues" evidence="8">
    <location>
        <begin position="276"/>
        <end position="291"/>
    </location>
</feature>
<dbReference type="PROSITE" id="PS50011">
    <property type="entry name" value="PROTEIN_KINASE_DOM"/>
    <property type="match status" value="1"/>
</dbReference>
<dbReference type="PROSITE" id="PS00107">
    <property type="entry name" value="PROTEIN_KINASE_ATP"/>
    <property type="match status" value="1"/>
</dbReference>
<evidence type="ECO:0000256" key="9">
    <source>
        <dbReference type="SAM" id="Phobius"/>
    </source>
</evidence>
<dbReference type="InterPro" id="IPR011009">
    <property type="entry name" value="Kinase-like_dom_sf"/>
</dbReference>